<evidence type="ECO:0000313" key="15">
    <source>
        <dbReference type="EMBL" id="KNC56433.1"/>
    </source>
</evidence>
<dbReference type="Gene3D" id="2.30.30.560">
    <property type="match status" value="2"/>
</dbReference>
<dbReference type="OrthoDB" id="6125719at2759"/>
<dbReference type="CDD" id="cd08825">
    <property type="entry name" value="MVP_shoulder"/>
    <property type="match status" value="1"/>
</dbReference>
<evidence type="ECO:0000256" key="6">
    <source>
        <dbReference type="ARBA" id="ARBA00022771"/>
    </source>
</evidence>
<feature type="region of interest" description="Disordered" evidence="13">
    <location>
        <begin position="126"/>
        <end position="145"/>
    </location>
</feature>
<feature type="zinc finger region" description="UBR-type" evidence="10">
    <location>
        <begin position="2"/>
        <end position="68"/>
    </location>
</feature>
<dbReference type="Gene3D" id="2.30.30.570">
    <property type="match status" value="2"/>
</dbReference>
<dbReference type="InterPro" id="IPR041139">
    <property type="entry name" value="MVP_rep_dom"/>
</dbReference>
<keyword evidence="9 11" id="KW-0687">Ribonucleoprotein</keyword>
<dbReference type="GO" id="GO:0008270">
    <property type="term" value="F:zinc ion binding"/>
    <property type="evidence" value="ECO:0007669"/>
    <property type="project" value="UniProtKB-KW"/>
</dbReference>
<evidence type="ECO:0000313" key="16">
    <source>
        <dbReference type="Proteomes" id="UP000054408"/>
    </source>
</evidence>
<keyword evidence="12" id="KW-0175">Coiled coil</keyword>
<keyword evidence="8" id="KW-0539">Nucleus</keyword>
<reference evidence="15 16" key="1">
    <citation type="submission" date="2010-05" db="EMBL/GenBank/DDBJ databases">
        <title>The Genome Sequence of Thecamonas trahens ATCC 50062.</title>
        <authorList>
            <consortium name="The Broad Institute Genome Sequencing Platform"/>
            <person name="Russ C."/>
            <person name="Cuomo C."/>
            <person name="Shea T."/>
            <person name="Young S.K."/>
            <person name="Zeng Q."/>
            <person name="Koehrsen M."/>
            <person name="Haas B."/>
            <person name="Borodovsky M."/>
            <person name="Guigo R."/>
            <person name="Alvarado L."/>
            <person name="Berlin A."/>
            <person name="Bochicchio J."/>
            <person name="Borenstein D."/>
            <person name="Chapman S."/>
            <person name="Chen Z."/>
            <person name="Freedman E."/>
            <person name="Gellesch M."/>
            <person name="Goldberg J."/>
            <person name="Griggs A."/>
            <person name="Gujja S."/>
            <person name="Heilman E."/>
            <person name="Heiman D."/>
            <person name="Hepburn T."/>
            <person name="Howarth C."/>
            <person name="Jen D."/>
            <person name="Larson L."/>
            <person name="Mehta T."/>
            <person name="Park D."/>
            <person name="Pearson M."/>
            <person name="Roberts A."/>
            <person name="Saif S."/>
            <person name="Shenoy N."/>
            <person name="Sisk P."/>
            <person name="Stolte C."/>
            <person name="Sykes S."/>
            <person name="Thomson T."/>
            <person name="Walk T."/>
            <person name="White J."/>
            <person name="Yandava C."/>
            <person name="Burger G."/>
            <person name="Gray M.W."/>
            <person name="Holland P.W.H."/>
            <person name="King N."/>
            <person name="Lang F.B.F."/>
            <person name="Roger A.J."/>
            <person name="Ruiz-Trillo I."/>
            <person name="Lander E."/>
            <person name="Nusbaum C."/>
        </authorList>
    </citation>
    <scope>NUCLEOTIDE SEQUENCE [LARGE SCALE GENOMIC DNA]</scope>
    <source>
        <strain evidence="15 16">ATCC 50062</strain>
    </source>
</reference>
<dbReference type="PROSITE" id="PS51224">
    <property type="entry name" value="MVP"/>
    <property type="match status" value="5"/>
</dbReference>
<dbReference type="Gene3D" id="2.30.30.620">
    <property type="match status" value="1"/>
</dbReference>
<dbReference type="InterPro" id="IPR043023">
    <property type="entry name" value="MVP_rep_sf"/>
</dbReference>
<dbReference type="Gene3D" id="6.10.250.720">
    <property type="match status" value="1"/>
</dbReference>
<dbReference type="InterPro" id="IPR003126">
    <property type="entry name" value="Znf_UBR"/>
</dbReference>
<dbReference type="AlphaFoldDB" id="A0A0L0DY13"/>
<dbReference type="Pfam" id="PF11978">
    <property type="entry name" value="MVP_shoulder"/>
    <property type="match status" value="1"/>
</dbReference>
<evidence type="ECO:0000256" key="8">
    <source>
        <dbReference type="ARBA" id="ARBA00023242"/>
    </source>
</evidence>
<dbReference type="PANTHER" id="PTHR14165">
    <property type="entry name" value="MAJOR VAULT PROTEIN"/>
    <property type="match status" value="1"/>
</dbReference>
<gene>
    <name evidence="15" type="ORF">AMSG_02403</name>
</gene>
<dbReference type="InterPro" id="IPR041134">
    <property type="entry name" value="Vault_2"/>
</dbReference>
<dbReference type="GO" id="GO:0005634">
    <property type="term" value="C:nucleus"/>
    <property type="evidence" value="ECO:0007669"/>
    <property type="project" value="UniProtKB-SubCell"/>
</dbReference>
<dbReference type="InterPro" id="IPR036013">
    <property type="entry name" value="Band_7/SPFH_dom_sf"/>
</dbReference>
<dbReference type="FunFam" id="2.30.30.550:FF:000001">
    <property type="entry name" value="major vault protein-like"/>
    <property type="match status" value="2"/>
</dbReference>
<keyword evidence="5" id="KW-0677">Repeat</keyword>
<dbReference type="Pfam" id="PF01505">
    <property type="entry name" value="Vault"/>
    <property type="match status" value="4"/>
</dbReference>
<dbReference type="eggNOG" id="KOG1776">
    <property type="taxonomic scope" value="Eukaryota"/>
</dbReference>
<dbReference type="GeneID" id="25562084"/>
<evidence type="ECO:0000256" key="1">
    <source>
        <dbReference type="ARBA" id="ARBA00004123"/>
    </source>
</evidence>
<evidence type="ECO:0000256" key="5">
    <source>
        <dbReference type="ARBA" id="ARBA00022737"/>
    </source>
</evidence>
<feature type="repeat" description="MVP" evidence="11">
    <location>
        <begin position="397"/>
        <end position="451"/>
    </location>
</feature>
<dbReference type="SMART" id="SM00396">
    <property type="entry name" value="ZnF_UBR1"/>
    <property type="match status" value="1"/>
</dbReference>
<evidence type="ECO:0000256" key="7">
    <source>
        <dbReference type="ARBA" id="ARBA00022833"/>
    </source>
</evidence>
<sequence>MSTCTYATTGANFKYQEWYECATCGMNNGSGVCAVCAMQCHRGHNLSAPKHSKFYCDCGAGGCQAMSGGKKKTKKVLKVAKRAPAKQQLQQQPLALRQVQQMQQMAAQQQSLAAPMAQMQQQLARGQQSSAATAKRSGVSYEPRPMQQAALRAVSRVADASAVPRARSYVPNDLRVDVNSPVIRLPPGYFVHVLDTNSNVTRVHQGPATLTTMDHEQIVLGPRAMIVVPPAHYCVVADPVVRDDAGEPVVEDGQFKVAFGERKVVVSGEPFLLYPGESMASGVTPLFVVPEGSALRLRSDREFTDGEGVVRPAGSEWYVRGPQTYTPLVEATPVELVYAVPLEPTQALRLAARSNTVDAGGKARSTGEEWLVRNEFSYLPGVEEIVRGIVDPIVLSPTQALHMRATQSCTDGLGVARKAGSQWLLTRADAAAYIPGVFEQVVGVVDAIVLMANQYVVVVDPVDANGVPQLGRAEVRRGEASFFLHPGESLHDGIQEVQVLGKQEALLCRATESFEDAGVAGADEAGASGPIARGAGDRWLVEGPCEYLPPVCVQVLDRRSAIPLDKNEGIYVRDCSSGAVRSVTGSSYLLRENEELWEKDLPESVEQLLVRYGGAAARVKHRVVSFRVPHNAVAQIYDYRRKSARLVFGPGMVMLEPDEQFTQLTLSGGKPKRSGAIRDVILRLGPDYMTDILNVETSDHARLSLKLSYSWHFDVDPADESPEGLAKARALFSVPDFVGDGCKAIASRVRGVVASIPFDQFHRNSAAIIAEAVFGIEPTSGNLRTELRLPNNNLVIDAVDVQTVEPVDKSTRDSLMRSVQNAIQDTTDAVEAEATNKASQKEQQAMGELQRQKILDDAKIEEARQKLLELQADSRAIMTSGSAKAEAEARATAQKITATAEIELAELRATAANALSESELARMAAYQQAEIDHQRALNDIEAERSDKLVNLEVSSFKTTVDAIGADVLTTIAQAGPEMQAQLLQSLNLKTTVLTDGTSPINLFNSANGLVGAASSAASASASG</sequence>
<feature type="coiled-coil region" evidence="12">
    <location>
        <begin position="897"/>
        <end position="946"/>
    </location>
</feature>
<dbReference type="Pfam" id="PF17794">
    <property type="entry name" value="Vault_2"/>
    <property type="match status" value="1"/>
</dbReference>
<protein>
    <submittedName>
        <fullName evidence="15">Major vault protein</fullName>
    </submittedName>
</protein>
<evidence type="ECO:0000259" key="14">
    <source>
        <dbReference type="PROSITE" id="PS51157"/>
    </source>
</evidence>
<keyword evidence="6" id="KW-0863">Zinc-finger</keyword>
<evidence type="ECO:0000256" key="4">
    <source>
        <dbReference type="ARBA" id="ARBA00022723"/>
    </source>
</evidence>
<dbReference type="RefSeq" id="XP_013760945.1">
    <property type="nucleotide sequence ID" value="XM_013905491.1"/>
</dbReference>
<dbReference type="Proteomes" id="UP000054408">
    <property type="component" value="Unassembled WGS sequence"/>
</dbReference>
<proteinExistence type="predicted"/>
<feature type="repeat" description="MVP" evidence="11">
    <location>
        <begin position="344"/>
        <end position="396"/>
    </location>
</feature>
<comment type="subcellular location">
    <subcellularLocation>
        <location evidence="2 11">Cytoplasm</location>
    </subcellularLocation>
    <subcellularLocation>
        <location evidence="1">Nucleus</location>
    </subcellularLocation>
</comment>
<dbReference type="FunFam" id="2.30.30.570:FF:000001">
    <property type="entry name" value="major vault protein-like"/>
    <property type="match status" value="1"/>
</dbReference>
<evidence type="ECO:0000256" key="12">
    <source>
        <dbReference type="SAM" id="Coils"/>
    </source>
</evidence>
<dbReference type="GO" id="GO:1990904">
    <property type="term" value="C:ribonucleoprotein complex"/>
    <property type="evidence" value="ECO:0007669"/>
    <property type="project" value="UniProtKB-UniRule"/>
</dbReference>
<dbReference type="Gene3D" id="2.30.30.550">
    <property type="entry name" value="Major Vault Protein repeat"/>
    <property type="match status" value="4"/>
</dbReference>
<keyword evidence="7" id="KW-0862">Zinc</keyword>
<evidence type="ECO:0000256" key="2">
    <source>
        <dbReference type="ARBA" id="ARBA00004496"/>
    </source>
</evidence>
<dbReference type="Gene3D" id="6.20.380.10">
    <property type="match status" value="1"/>
</dbReference>
<organism evidence="15 16">
    <name type="scientific">Thecamonas trahens ATCC 50062</name>
    <dbReference type="NCBI Taxonomy" id="461836"/>
    <lineage>
        <taxon>Eukaryota</taxon>
        <taxon>Apusozoa</taxon>
        <taxon>Apusomonadida</taxon>
        <taxon>Apusomonadidae</taxon>
        <taxon>Thecamonas</taxon>
    </lineage>
</organism>
<dbReference type="GO" id="GO:0005737">
    <property type="term" value="C:cytoplasm"/>
    <property type="evidence" value="ECO:0007669"/>
    <property type="project" value="UniProtKB-SubCell"/>
</dbReference>
<feature type="domain" description="UBR-type" evidence="14">
    <location>
        <begin position="2"/>
        <end position="68"/>
    </location>
</feature>
<name>A0A0L0DY13_THETB</name>
<dbReference type="Pfam" id="PF17796">
    <property type="entry name" value="Vault_4"/>
    <property type="match status" value="1"/>
</dbReference>
<accession>A0A0L0DY13</accession>
<evidence type="ECO:0000256" key="9">
    <source>
        <dbReference type="ARBA" id="ARBA00023274"/>
    </source>
</evidence>
<dbReference type="Pfam" id="PF02207">
    <property type="entry name" value="zf-UBR"/>
    <property type="match status" value="1"/>
</dbReference>
<dbReference type="PROSITE" id="PS51157">
    <property type="entry name" value="ZF_UBR"/>
    <property type="match status" value="1"/>
</dbReference>
<dbReference type="InterPro" id="IPR041136">
    <property type="entry name" value="Vault_4"/>
</dbReference>
<dbReference type="InterPro" id="IPR002499">
    <property type="entry name" value="Vault_N"/>
</dbReference>
<evidence type="ECO:0000256" key="3">
    <source>
        <dbReference type="ARBA" id="ARBA00022490"/>
    </source>
</evidence>
<feature type="repeat" description="MVP" evidence="11">
    <location>
        <begin position="502"/>
        <end position="565"/>
    </location>
</feature>
<evidence type="ECO:0000256" key="13">
    <source>
        <dbReference type="SAM" id="MobiDB-lite"/>
    </source>
</evidence>
<dbReference type="Gene3D" id="3.30.479.30">
    <property type="entry name" value="Band 7 domain"/>
    <property type="match status" value="1"/>
</dbReference>
<dbReference type="InterPro" id="IPR021870">
    <property type="entry name" value="MVP_shoulder"/>
</dbReference>
<dbReference type="FunFam" id="3.30.479.30:FF:000010">
    <property type="entry name" value="major vault protein-like"/>
    <property type="match status" value="1"/>
</dbReference>
<dbReference type="PANTHER" id="PTHR14165:SF3">
    <property type="entry name" value="MAJOR VAULT PROTEIN"/>
    <property type="match status" value="1"/>
</dbReference>
<dbReference type="FunFam" id="2.30.30.560:FF:000001">
    <property type="entry name" value="major vault protein-like"/>
    <property type="match status" value="1"/>
</dbReference>
<evidence type="ECO:0000256" key="11">
    <source>
        <dbReference type="PROSITE-ProRule" id="PRU00571"/>
    </source>
</evidence>
<feature type="repeat" description="MVP" evidence="11">
    <location>
        <begin position="291"/>
        <end position="343"/>
    </location>
</feature>
<feature type="repeat" description="MVP" evidence="11">
    <location>
        <begin position="231"/>
        <end position="290"/>
    </location>
</feature>
<keyword evidence="3 11" id="KW-0963">Cytoplasm</keyword>
<keyword evidence="16" id="KW-1185">Reference proteome</keyword>
<dbReference type="CDD" id="cd19674">
    <property type="entry name" value="UBR-box_UBR4_like"/>
    <property type="match status" value="1"/>
</dbReference>
<dbReference type="EMBL" id="GL349441">
    <property type="protein sequence ID" value="KNC56433.1"/>
    <property type="molecule type" value="Genomic_DNA"/>
</dbReference>
<dbReference type="InterPro" id="IPR043179">
    <property type="entry name" value="Vault_2_sf"/>
</dbReference>
<evidence type="ECO:0000256" key="10">
    <source>
        <dbReference type="PROSITE-ProRule" id="PRU00508"/>
    </source>
</evidence>
<dbReference type="InterPro" id="IPR039059">
    <property type="entry name" value="MVP"/>
</dbReference>
<keyword evidence="4" id="KW-0479">Metal-binding</keyword>
<dbReference type="Pfam" id="PF17795">
    <property type="entry name" value="Vault_3"/>
    <property type="match status" value="1"/>
</dbReference>
<dbReference type="InterPro" id="IPR040989">
    <property type="entry name" value="Vault_3"/>
</dbReference>